<name>A0ABR0A686_9CRUS</name>
<dbReference type="EMBL" id="JAOYFB010000036">
    <property type="protein sequence ID" value="KAK4020658.1"/>
    <property type="molecule type" value="Genomic_DNA"/>
</dbReference>
<comment type="caution">
    <text evidence="2">The sequence shown here is derived from an EMBL/GenBank/DDBJ whole genome shotgun (WGS) entry which is preliminary data.</text>
</comment>
<proteinExistence type="predicted"/>
<feature type="compositionally biased region" description="Basic and acidic residues" evidence="1">
    <location>
        <begin position="154"/>
        <end position="171"/>
    </location>
</feature>
<evidence type="ECO:0000256" key="1">
    <source>
        <dbReference type="SAM" id="MobiDB-lite"/>
    </source>
</evidence>
<feature type="region of interest" description="Disordered" evidence="1">
    <location>
        <begin position="151"/>
        <end position="171"/>
    </location>
</feature>
<accession>A0ABR0A686</accession>
<reference evidence="2 3" key="1">
    <citation type="journal article" date="2023" name="Nucleic Acids Res.">
        <title>The hologenome of Daphnia magna reveals possible DNA methylation and microbiome-mediated evolution of the host genome.</title>
        <authorList>
            <person name="Chaturvedi A."/>
            <person name="Li X."/>
            <person name="Dhandapani V."/>
            <person name="Marshall H."/>
            <person name="Kissane S."/>
            <person name="Cuenca-Cambronero M."/>
            <person name="Asole G."/>
            <person name="Calvet F."/>
            <person name="Ruiz-Romero M."/>
            <person name="Marangio P."/>
            <person name="Guigo R."/>
            <person name="Rago D."/>
            <person name="Mirbahai L."/>
            <person name="Eastwood N."/>
            <person name="Colbourne J.K."/>
            <person name="Zhou J."/>
            <person name="Mallon E."/>
            <person name="Orsini L."/>
        </authorList>
    </citation>
    <scope>NUCLEOTIDE SEQUENCE [LARGE SCALE GENOMIC DNA]</scope>
    <source>
        <strain evidence="2">LRV0_1</strain>
    </source>
</reference>
<evidence type="ECO:0000313" key="2">
    <source>
        <dbReference type="EMBL" id="KAK4020658.1"/>
    </source>
</evidence>
<protein>
    <submittedName>
        <fullName evidence="2">Uncharacterized protein</fullName>
    </submittedName>
</protein>
<keyword evidence="3" id="KW-1185">Reference proteome</keyword>
<sequence>MDNGVTGFDSMVTISGKKDDIRILLKEKLVFPGLDQVAVLLSLFGYDTGKRWESACMAMTHTRQEYLLYGQQHLKKVYTPRNNTLPSVTPYTVDEWREWLELQLALCIWNSDFKREGIAVTAKQGQGRKLYFLKYRPQDIRIHGRLGTMSSSRNAEKTRERRQEHAITTNQRHEAGRKTGKLIRLTRNENSVWRRGRFQRIFMVCGTVGGNQQLSNAIQPSVLLFVLNTMEAAILRLTRVFVDLQFYDQSSAL</sequence>
<organism evidence="2 3">
    <name type="scientific">Daphnia magna</name>
    <dbReference type="NCBI Taxonomy" id="35525"/>
    <lineage>
        <taxon>Eukaryota</taxon>
        <taxon>Metazoa</taxon>
        <taxon>Ecdysozoa</taxon>
        <taxon>Arthropoda</taxon>
        <taxon>Crustacea</taxon>
        <taxon>Branchiopoda</taxon>
        <taxon>Diplostraca</taxon>
        <taxon>Cladocera</taxon>
        <taxon>Anomopoda</taxon>
        <taxon>Daphniidae</taxon>
        <taxon>Daphnia</taxon>
    </lineage>
</organism>
<evidence type="ECO:0000313" key="3">
    <source>
        <dbReference type="Proteomes" id="UP001234178"/>
    </source>
</evidence>
<dbReference type="Proteomes" id="UP001234178">
    <property type="component" value="Unassembled WGS sequence"/>
</dbReference>
<gene>
    <name evidence="2" type="ORF">OUZ56_002617</name>
</gene>